<dbReference type="PANTHER" id="PTHR42718">
    <property type="entry name" value="MAJOR FACILITATOR SUPERFAMILY MULTIDRUG TRANSPORTER MFSC"/>
    <property type="match status" value="1"/>
</dbReference>
<evidence type="ECO:0000313" key="1">
    <source>
        <dbReference type="EMBL" id="MFC1413541.1"/>
    </source>
</evidence>
<gene>
    <name evidence="1" type="ORF">ACEZDG_30200</name>
</gene>
<dbReference type="SUPFAM" id="SSF103473">
    <property type="entry name" value="MFS general substrate transporter"/>
    <property type="match status" value="1"/>
</dbReference>
<sequence length="517" mass="52962">MIATEPDVDPAHRRRLLVLAVCCLSLLITVIDATAVNVALPAVQRDLNAQVSGLQWVIDGYTLAIAGFMMLAGSTADRIGRRRVFQAGLALFTVGSLLCSRAPGLSWLVAFRVVQGLGASMLNPVALSIITSTFPDARQRARAIGVWGATVGVSLTLGPVVGGLLVGSAGWRAVFWINIPVGLLALALSAVLISESKAATARRRDPVGQVLVLTVLASLIFAIIEGSHRGYGSALIVGLLVLAAIAAVALPLYERRRGQPLVDPVFFRSIPFTGAFITAITAFLALSGFLFLNTLYLQDVRGYSALEAGLLTVPMAVGTAIASTVSGRLTATHGPRPPLVAAGVLVAAGALLLTGLSPGTAQPLLLVAYLLFGCGFGLVNAPITSMAVAGMPPAQAGVSAAITTTARQIGNSLGVAVLGSIVTAHARGPLHQGFTSASHLAWWILAGCGALIAALGILTTTARATAGAARIAARFPAPRSVVDAGLVDAGLVDTGLGQAGENEVHGLPRGVVRRIQP</sequence>
<organism evidence="1 2">
    <name type="scientific">Streptacidiphilus alkalitolerans</name>
    <dbReference type="NCBI Taxonomy" id="3342712"/>
    <lineage>
        <taxon>Bacteria</taxon>
        <taxon>Bacillati</taxon>
        <taxon>Actinomycetota</taxon>
        <taxon>Actinomycetes</taxon>
        <taxon>Kitasatosporales</taxon>
        <taxon>Streptomycetaceae</taxon>
        <taxon>Streptacidiphilus</taxon>
    </lineage>
</organism>
<dbReference type="Pfam" id="PF07690">
    <property type="entry name" value="MFS_1"/>
    <property type="match status" value="1"/>
</dbReference>
<protein>
    <submittedName>
        <fullName evidence="1">MFS transporter</fullName>
    </submittedName>
</protein>
<dbReference type="PRINTS" id="PR01036">
    <property type="entry name" value="TCRTETB"/>
</dbReference>
<dbReference type="InterPro" id="IPR011701">
    <property type="entry name" value="MFS"/>
</dbReference>
<dbReference type="PROSITE" id="PS50850">
    <property type="entry name" value="MFS"/>
    <property type="match status" value="1"/>
</dbReference>
<dbReference type="PANTHER" id="PTHR42718:SF9">
    <property type="entry name" value="MAJOR FACILITATOR SUPERFAMILY MULTIDRUG TRANSPORTER MFSC"/>
    <property type="match status" value="1"/>
</dbReference>
<accession>A0ABV6VIW3</accession>
<evidence type="ECO:0000313" key="2">
    <source>
        <dbReference type="Proteomes" id="UP001592582"/>
    </source>
</evidence>
<dbReference type="Gene3D" id="1.20.1250.20">
    <property type="entry name" value="MFS general substrate transporter like domains"/>
    <property type="match status" value="1"/>
</dbReference>
<keyword evidence="2" id="KW-1185">Reference proteome</keyword>
<dbReference type="NCBIfam" id="TIGR00711">
    <property type="entry name" value="efflux_EmrB"/>
    <property type="match status" value="1"/>
</dbReference>
<dbReference type="InterPro" id="IPR004638">
    <property type="entry name" value="EmrB-like"/>
</dbReference>
<comment type="caution">
    <text evidence="1">The sequence shown here is derived from an EMBL/GenBank/DDBJ whole genome shotgun (WGS) entry which is preliminary data.</text>
</comment>
<dbReference type="CDD" id="cd17321">
    <property type="entry name" value="MFS_MMR_MDR_like"/>
    <property type="match status" value="1"/>
</dbReference>
<reference evidence="1 2" key="1">
    <citation type="submission" date="2024-09" db="EMBL/GenBank/DDBJ databases">
        <authorList>
            <person name="Lee S.D."/>
        </authorList>
    </citation>
    <scope>NUCLEOTIDE SEQUENCE [LARGE SCALE GENOMIC DNA]</scope>
    <source>
        <strain evidence="1 2">N1-1</strain>
    </source>
</reference>
<proteinExistence type="predicted"/>
<dbReference type="Proteomes" id="UP001592582">
    <property type="component" value="Unassembled WGS sequence"/>
</dbReference>
<name>A0ABV6VIW3_9ACTN</name>
<dbReference type="Gene3D" id="1.20.1720.10">
    <property type="entry name" value="Multidrug resistance protein D"/>
    <property type="match status" value="1"/>
</dbReference>
<dbReference type="InterPro" id="IPR020846">
    <property type="entry name" value="MFS_dom"/>
</dbReference>
<dbReference type="EMBL" id="JBHEZX010000017">
    <property type="protein sequence ID" value="MFC1413541.1"/>
    <property type="molecule type" value="Genomic_DNA"/>
</dbReference>
<dbReference type="InterPro" id="IPR036259">
    <property type="entry name" value="MFS_trans_sf"/>
</dbReference>